<evidence type="ECO:0000256" key="3">
    <source>
        <dbReference type="ARBA" id="ARBA00023163"/>
    </source>
</evidence>
<dbReference type="GO" id="GO:0045892">
    <property type="term" value="P:negative regulation of DNA-templated transcription"/>
    <property type="evidence" value="ECO:0007669"/>
    <property type="project" value="TreeGrafter"/>
</dbReference>
<dbReference type="GO" id="GO:0003677">
    <property type="term" value="F:DNA binding"/>
    <property type="evidence" value="ECO:0007669"/>
    <property type="project" value="UniProtKB-KW"/>
</dbReference>
<dbReference type="Pfam" id="PF01614">
    <property type="entry name" value="IclR_C"/>
    <property type="match status" value="1"/>
</dbReference>
<evidence type="ECO:0000313" key="6">
    <source>
        <dbReference type="EMBL" id="MBB3041811.1"/>
    </source>
</evidence>
<dbReference type="SUPFAM" id="SSF46785">
    <property type="entry name" value="Winged helix' DNA-binding domain"/>
    <property type="match status" value="1"/>
</dbReference>
<dbReference type="EMBL" id="JACHWR010000001">
    <property type="protein sequence ID" value="MBB3041811.1"/>
    <property type="molecule type" value="Genomic_DNA"/>
</dbReference>
<dbReference type="RefSeq" id="WP_183591673.1">
    <property type="nucleotide sequence ID" value="NZ_JACHWR010000001.1"/>
</dbReference>
<evidence type="ECO:0000313" key="7">
    <source>
        <dbReference type="Proteomes" id="UP000589626"/>
    </source>
</evidence>
<dbReference type="PANTHER" id="PTHR30136:SF8">
    <property type="entry name" value="TRANSCRIPTIONAL REGULATORY PROTEIN"/>
    <property type="match status" value="1"/>
</dbReference>
<dbReference type="InterPro" id="IPR050707">
    <property type="entry name" value="HTH_MetabolicPath_Reg"/>
</dbReference>
<keyword evidence="1" id="KW-0805">Transcription regulation</keyword>
<dbReference type="GO" id="GO:0003700">
    <property type="term" value="F:DNA-binding transcription factor activity"/>
    <property type="evidence" value="ECO:0007669"/>
    <property type="project" value="TreeGrafter"/>
</dbReference>
<accession>A0A7W4VU28</accession>
<dbReference type="InterPro" id="IPR014757">
    <property type="entry name" value="Tscrpt_reg_IclR_C"/>
</dbReference>
<evidence type="ECO:0000256" key="1">
    <source>
        <dbReference type="ARBA" id="ARBA00023015"/>
    </source>
</evidence>
<keyword evidence="7" id="KW-1185">Reference proteome</keyword>
<dbReference type="Proteomes" id="UP000589626">
    <property type="component" value="Unassembled WGS sequence"/>
</dbReference>
<dbReference type="AlphaFoldDB" id="A0A7W4VU28"/>
<dbReference type="InterPro" id="IPR005471">
    <property type="entry name" value="Tscrpt_reg_IclR_N"/>
</dbReference>
<organism evidence="6 7">
    <name type="scientific">Nocardioides soli</name>
    <dbReference type="NCBI Taxonomy" id="1036020"/>
    <lineage>
        <taxon>Bacteria</taxon>
        <taxon>Bacillati</taxon>
        <taxon>Actinomycetota</taxon>
        <taxon>Actinomycetes</taxon>
        <taxon>Propionibacteriales</taxon>
        <taxon>Nocardioidaceae</taxon>
        <taxon>Nocardioides</taxon>
    </lineage>
</organism>
<dbReference type="InterPro" id="IPR036390">
    <property type="entry name" value="WH_DNA-bd_sf"/>
</dbReference>
<dbReference type="PANTHER" id="PTHR30136">
    <property type="entry name" value="HELIX-TURN-HELIX TRANSCRIPTIONAL REGULATOR, ICLR FAMILY"/>
    <property type="match status" value="1"/>
</dbReference>
<dbReference type="InterPro" id="IPR029016">
    <property type="entry name" value="GAF-like_dom_sf"/>
</dbReference>
<evidence type="ECO:0000259" key="5">
    <source>
        <dbReference type="PROSITE" id="PS51078"/>
    </source>
</evidence>
<dbReference type="InterPro" id="IPR036388">
    <property type="entry name" value="WH-like_DNA-bd_sf"/>
</dbReference>
<dbReference type="Pfam" id="PF09339">
    <property type="entry name" value="HTH_IclR"/>
    <property type="match status" value="1"/>
</dbReference>
<dbReference type="PROSITE" id="PS51077">
    <property type="entry name" value="HTH_ICLR"/>
    <property type="match status" value="1"/>
</dbReference>
<keyword evidence="3" id="KW-0804">Transcription</keyword>
<dbReference type="Gene3D" id="1.10.10.10">
    <property type="entry name" value="Winged helix-like DNA-binding domain superfamily/Winged helix DNA-binding domain"/>
    <property type="match status" value="1"/>
</dbReference>
<comment type="caution">
    <text evidence="6">The sequence shown here is derived from an EMBL/GenBank/DDBJ whole genome shotgun (WGS) entry which is preliminary data.</text>
</comment>
<name>A0A7W4VU28_9ACTN</name>
<sequence>MAAIESQTQAGAVRRAAGVLALFTDSPSPTLGITEIAQAMGLSKAVVHRLVTSLRESGLIEADPASRRYRLGPMALALGLAYLAHVDLRERAHPVLERLSALTHETATLSLRQHWHRVYIDQVNPPSEVRMTVPIGRPFPLHAGASSKAFLAFLNKEDQDAFFATQPREALTANTTTDEATLRKDLDRIVRRGYARSSGERLADAHSVAAPVLDHRGEVVGVISVCGPTERFASSWEQAAEHLLTGTRDLSRQLGFR</sequence>
<dbReference type="SMART" id="SM00346">
    <property type="entry name" value="HTH_ICLR"/>
    <property type="match status" value="1"/>
</dbReference>
<evidence type="ECO:0000256" key="2">
    <source>
        <dbReference type="ARBA" id="ARBA00023125"/>
    </source>
</evidence>
<protein>
    <submittedName>
        <fullName evidence="6">DNA-binding IclR family transcriptional regulator</fullName>
    </submittedName>
</protein>
<dbReference type="PROSITE" id="PS51078">
    <property type="entry name" value="ICLR_ED"/>
    <property type="match status" value="1"/>
</dbReference>
<keyword evidence="2 6" id="KW-0238">DNA-binding</keyword>
<reference evidence="6 7" key="1">
    <citation type="submission" date="2020-08" db="EMBL/GenBank/DDBJ databases">
        <title>Sequencing the genomes of 1000 actinobacteria strains.</title>
        <authorList>
            <person name="Klenk H.-P."/>
        </authorList>
    </citation>
    <scope>NUCLEOTIDE SEQUENCE [LARGE SCALE GENOMIC DNA]</scope>
    <source>
        <strain evidence="6 7">DSM 105498</strain>
    </source>
</reference>
<evidence type="ECO:0000259" key="4">
    <source>
        <dbReference type="PROSITE" id="PS51077"/>
    </source>
</evidence>
<feature type="domain" description="IclR-ED" evidence="5">
    <location>
        <begin position="74"/>
        <end position="256"/>
    </location>
</feature>
<dbReference type="Gene3D" id="3.30.450.40">
    <property type="match status" value="1"/>
</dbReference>
<gene>
    <name evidence="6" type="ORF">FHU40_001612</name>
</gene>
<proteinExistence type="predicted"/>
<dbReference type="SUPFAM" id="SSF55781">
    <property type="entry name" value="GAF domain-like"/>
    <property type="match status" value="1"/>
</dbReference>
<feature type="domain" description="HTH iclR-type" evidence="4">
    <location>
        <begin position="10"/>
        <end position="73"/>
    </location>
</feature>